<dbReference type="Proteomes" id="UP000240638">
    <property type="component" value="Unassembled WGS sequence"/>
</dbReference>
<gene>
    <name evidence="1" type="ORF">C9I57_08400</name>
</gene>
<protein>
    <submittedName>
        <fullName evidence="1">Uncharacterized protein</fullName>
    </submittedName>
</protein>
<comment type="caution">
    <text evidence="1">The sequence shown here is derived from an EMBL/GenBank/DDBJ whole genome shotgun (WGS) entry which is preliminary data.</text>
</comment>
<dbReference type="EMBL" id="PYUC01000003">
    <property type="protein sequence ID" value="PTB21636.1"/>
    <property type="molecule type" value="Genomic_DNA"/>
</dbReference>
<name>A0A2T3XYR0_9BURK</name>
<proteinExistence type="predicted"/>
<evidence type="ECO:0000313" key="1">
    <source>
        <dbReference type="EMBL" id="PTB21636.1"/>
    </source>
</evidence>
<dbReference type="AlphaFoldDB" id="A0A2T3XYR0"/>
<organism evidence="1 2">
    <name type="scientific">Trinickia symbiotica</name>
    <dbReference type="NCBI Taxonomy" id="863227"/>
    <lineage>
        <taxon>Bacteria</taxon>
        <taxon>Pseudomonadati</taxon>
        <taxon>Pseudomonadota</taxon>
        <taxon>Betaproteobacteria</taxon>
        <taxon>Burkholderiales</taxon>
        <taxon>Burkholderiaceae</taxon>
        <taxon>Trinickia</taxon>
    </lineage>
</organism>
<evidence type="ECO:0000313" key="2">
    <source>
        <dbReference type="Proteomes" id="UP000240638"/>
    </source>
</evidence>
<sequence length="62" mass="7116">MTGAFYFVDASSTLGRCIKRAGDAEYPCKRRRNRAMEVARFGAIWRHFAFRAMDRAIIAPMT</sequence>
<accession>A0A2T3XYR0</accession>
<reference evidence="1 2" key="1">
    <citation type="submission" date="2018-03" db="EMBL/GenBank/DDBJ databases">
        <title>Whole genome analyses suggest that Burkholderia sensu lato contains two further novel genera in the rhizoxinica-symbiotica group Mycetohabitans gen. nov., and Trinickia gen. nov.: implications for the evolution of diazotrophy and nodulation in the Burkholderiaceae.</title>
        <authorList>
            <person name="Estrada De Los Santos P."/>
            <person name="Palmer M."/>
            <person name="Chavez-Ramirez B."/>
            <person name="Steenkamp E.T."/>
            <person name="Hirsch A.M."/>
            <person name="Manyaka P."/>
            <person name="Maluk M."/>
            <person name="Lafos M."/>
            <person name="Crook M."/>
            <person name="Gross E."/>
            <person name="Simon M.F."/>
            <person name="Bueno Dos Reis Junior F."/>
            <person name="Poole P.S."/>
            <person name="Venter S.N."/>
            <person name="James E.K."/>
        </authorList>
    </citation>
    <scope>NUCLEOTIDE SEQUENCE [LARGE SCALE GENOMIC DNA]</scope>
    <source>
        <strain evidence="1 2">JPY-366</strain>
    </source>
</reference>